<keyword evidence="1" id="KW-0233">DNA recombination</keyword>
<dbReference type="Gene3D" id="1.10.443.10">
    <property type="entry name" value="Intergrase catalytic core"/>
    <property type="match status" value="1"/>
</dbReference>
<dbReference type="Proteomes" id="UP001171620">
    <property type="component" value="Unassembled WGS sequence"/>
</dbReference>
<evidence type="ECO:0000313" key="2">
    <source>
        <dbReference type="EMBL" id="MDN7795474.1"/>
    </source>
</evidence>
<dbReference type="InterPro" id="IPR011010">
    <property type="entry name" value="DNA_brk_join_enz"/>
</dbReference>
<name>A0AAW7T1N4_BURVI</name>
<dbReference type="SUPFAM" id="SSF56349">
    <property type="entry name" value="DNA breaking-rejoining enzymes"/>
    <property type="match status" value="1"/>
</dbReference>
<accession>A0AAW7T1N4</accession>
<reference evidence="2" key="1">
    <citation type="submission" date="2023-07" db="EMBL/GenBank/DDBJ databases">
        <title>A collection of bacterial strains from the Burkholderia cepacia Research Laboratory and Repository.</title>
        <authorList>
            <person name="Lipuma J."/>
            <person name="Spilker T."/>
            <person name="Caverly L."/>
        </authorList>
    </citation>
    <scope>NUCLEOTIDE SEQUENCE</scope>
    <source>
        <strain evidence="2">AU44268</strain>
    </source>
</reference>
<dbReference type="GO" id="GO:0003677">
    <property type="term" value="F:DNA binding"/>
    <property type="evidence" value="ECO:0007669"/>
    <property type="project" value="InterPro"/>
</dbReference>
<dbReference type="EMBL" id="JAUJRV010000006">
    <property type="protein sequence ID" value="MDN7795474.1"/>
    <property type="molecule type" value="Genomic_DNA"/>
</dbReference>
<evidence type="ECO:0008006" key="4">
    <source>
        <dbReference type="Google" id="ProtNLM"/>
    </source>
</evidence>
<protein>
    <recommendedName>
        <fullName evidence="4">Phage integrase family protein</fullName>
    </recommendedName>
</protein>
<comment type="caution">
    <text evidence="2">The sequence shown here is derived from an EMBL/GenBank/DDBJ whole genome shotgun (WGS) entry which is preliminary data.</text>
</comment>
<evidence type="ECO:0000313" key="3">
    <source>
        <dbReference type="Proteomes" id="UP001171620"/>
    </source>
</evidence>
<evidence type="ECO:0000256" key="1">
    <source>
        <dbReference type="ARBA" id="ARBA00023172"/>
    </source>
</evidence>
<dbReference type="GO" id="GO:0006310">
    <property type="term" value="P:DNA recombination"/>
    <property type="evidence" value="ECO:0007669"/>
    <property type="project" value="UniProtKB-KW"/>
</dbReference>
<organism evidence="2 3">
    <name type="scientific">Burkholderia vietnamiensis</name>
    <dbReference type="NCBI Taxonomy" id="60552"/>
    <lineage>
        <taxon>Bacteria</taxon>
        <taxon>Pseudomonadati</taxon>
        <taxon>Pseudomonadota</taxon>
        <taxon>Betaproteobacteria</taxon>
        <taxon>Burkholderiales</taxon>
        <taxon>Burkholderiaceae</taxon>
        <taxon>Burkholderia</taxon>
        <taxon>Burkholderia cepacia complex</taxon>
    </lineage>
</organism>
<sequence>MLPNLRRTPHGYTYLKTVPEDLQPVIGKTVIKKALGRDFKLVKVLWAQLEAENTRLFHDARQRLAQGRSFKDALEAFEKSGPRNRQLKALPAGRKGLAEQLSALYLDGLSYDYSARKSGERWFDATEPDALTLDLEAVLDKIKTAVATGDVSPFKPAVVQLAEWRGYRLVDETGDDVQALTYEFLRAAKMACEVLVARQRGEFAEPASPGTVLPLPAAWELDIPPSPGRPLMQTRLSDVTPLYTERLSIADSKTRSTSLSRWQRFIDFCRDKPLSKVTPTDVYEFLESRLHANEQPWSMAYCSVAKRGLTEAFALAKTKGLCTHNPANELDAMPKISASEEKKRKKPRHAYSVSQLNILFASQWYDPEAPNWRQRVKWDLGARYWVPLLCLFHGFRIREALQLHVHDVELDAHPLLSIQVEADGETASLPTRRLKNEATKRTVPVHPVLVQLGFCEFVSNAQKFGARSPLFPSALPEKGGKSPMWGRAYEQRFVPFVRDVLAFGPGYGNHSFRHTLEDCLRDIQLDEVWPAGLPQFYTGRTLPSDKDKEFFRQLGSERFYGEGFDANRILRYVGKIRYDRLKLPQPFEAWLGGRPTADSRLVALLDREWGDAWRQQ</sequence>
<dbReference type="RefSeq" id="WP_301788437.1">
    <property type="nucleotide sequence ID" value="NZ_JAUJRV010000006.1"/>
</dbReference>
<dbReference type="GO" id="GO:0015074">
    <property type="term" value="P:DNA integration"/>
    <property type="evidence" value="ECO:0007669"/>
    <property type="project" value="InterPro"/>
</dbReference>
<dbReference type="AlphaFoldDB" id="A0AAW7T1N4"/>
<proteinExistence type="predicted"/>
<gene>
    <name evidence="2" type="ORF">QZM33_11070</name>
</gene>
<dbReference type="InterPro" id="IPR013762">
    <property type="entry name" value="Integrase-like_cat_sf"/>
</dbReference>